<dbReference type="Ensembl" id="ENSCPOT00000038410.1">
    <property type="protein sequence ID" value="ENSCPOP00000027285.1"/>
    <property type="gene ID" value="ENSCPOG00000033663.1"/>
</dbReference>
<protein>
    <recommendedName>
        <fullName evidence="10">C-C motif chemokine</fullName>
    </recommendedName>
</protein>
<accession>A0A286XPT6</accession>
<dbReference type="InterPro" id="IPR001811">
    <property type="entry name" value="Chemokine_IL8-like_dom"/>
</dbReference>
<keyword evidence="5 10" id="KW-0964">Secreted</keyword>
<dbReference type="GO" id="GO:0030335">
    <property type="term" value="P:positive regulation of cell migration"/>
    <property type="evidence" value="ECO:0007669"/>
    <property type="project" value="TreeGrafter"/>
</dbReference>
<evidence type="ECO:0000259" key="11">
    <source>
        <dbReference type="SMART" id="SM00199"/>
    </source>
</evidence>
<dbReference type="GO" id="GO:0005615">
    <property type="term" value="C:extracellular space"/>
    <property type="evidence" value="ECO:0007669"/>
    <property type="project" value="UniProtKB-KW"/>
</dbReference>
<dbReference type="InParanoid" id="A0A286XPT6"/>
<dbReference type="GeneID" id="100734903"/>
<dbReference type="InterPro" id="IPR036048">
    <property type="entry name" value="Interleukin_8-like_sf"/>
</dbReference>
<keyword evidence="6 10" id="KW-0732">Signal</keyword>
<proteinExistence type="inferred from homology"/>
<dbReference type="PANTHER" id="PTHR12015">
    <property type="entry name" value="SMALL INDUCIBLE CYTOKINE A"/>
    <property type="match status" value="1"/>
</dbReference>
<dbReference type="AlphaFoldDB" id="A0A286XPT6"/>
<dbReference type="GO" id="GO:0006954">
    <property type="term" value="P:inflammatory response"/>
    <property type="evidence" value="ECO:0007669"/>
    <property type="project" value="TreeGrafter"/>
</dbReference>
<gene>
    <name evidence="12" type="primary">LOC100734903</name>
</gene>
<comment type="similarity">
    <text evidence="2 10">Belongs to the intercrine beta (chemokine CC) family.</text>
</comment>
<dbReference type="Pfam" id="PF00048">
    <property type="entry name" value="IL8"/>
    <property type="match status" value="1"/>
</dbReference>
<evidence type="ECO:0000256" key="4">
    <source>
        <dbReference type="ARBA" id="ARBA00022514"/>
    </source>
</evidence>
<dbReference type="FunCoup" id="A0A286XPT6">
    <property type="interactions" value="565"/>
</dbReference>
<dbReference type="GO" id="GO:0061844">
    <property type="term" value="P:antimicrobial humoral immune response mediated by antimicrobial peptide"/>
    <property type="evidence" value="ECO:0007669"/>
    <property type="project" value="TreeGrafter"/>
</dbReference>
<evidence type="ECO:0000313" key="13">
    <source>
        <dbReference type="Proteomes" id="UP000005447"/>
    </source>
</evidence>
<sequence length="93" mass="10202">MKVSVAVLAAVLCTMTLCHQVFSAPIGADTPTACCFTYASKKIPRAYVADYYETSSQCSQPGVIFITKRGREVCADPNETWVQDYINDLELNA</sequence>
<keyword evidence="3 10" id="KW-0145">Chemotaxis</keyword>
<comment type="subcellular location">
    <subcellularLocation>
        <location evidence="1 10">Secreted</location>
    </subcellularLocation>
</comment>
<feature type="domain" description="Chemokine interleukin-8-like" evidence="11">
    <location>
        <begin position="31"/>
        <end position="89"/>
    </location>
</feature>
<comment type="subunit">
    <text evidence="9">Self-associates. Also heterodimer of MIP-1-alpha(4-69) and MIP-1-beta(3-69). Interacts with CCR1.</text>
</comment>
<dbReference type="VEuPathDB" id="HostDB:ENSCPOG00000033663"/>
<dbReference type="KEGG" id="cpoc:100734903"/>
<evidence type="ECO:0000256" key="10">
    <source>
        <dbReference type="RuleBase" id="RU361150"/>
    </source>
</evidence>
<evidence type="ECO:0000256" key="2">
    <source>
        <dbReference type="ARBA" id="ARBA00010868"/>
    </source>
</evidence>
<dbReference type="RefSeq" id="XP_003469638.1">
    <property type="nucleotide sequence ID" value="XM_003469590.4"/>
</dbReference>
<evidence type="ECO:0000313" key="12">
    <source>
        <dbReference type="Ensembl" id="ENSCPOP00000027285.1"/>
    </source>
</evidence>
<dbReference type="STRING" id="10141.ENSCPOP00000027285"/>
<dbReference type="OMA" id="FFYISRQ"/>
<dbReference type="OrthoDB" id="8934837at2759"/>
<evidence type="ECO:0000256" key="3">
    <source>
        <dbReference type="ARBA" id="ARBA00022500"/>
    </source>
</evidence>
<keyword evidence="4 10" id="KW-0202">Cytokine</keyword>
<dbReference type="GO" id="GO:0008009">
    <property type="term" value="F:chemokine activity"/>
    <property type="evidence" value="ECO:0007669"/>
    <property type="project" value="InterPro"/>
</dbReference>
<dbReference type="FunFam" id="2.40.50.40:FF:000002">
    <property type="entry name" value="C-C motif chemokine"/>
    <property type="match status" value="1"/>
</dbReference>
<dbReference type="Gene3D" id="2.40.50.40">
    <property type="match status" value="1"/>
</dbReference>
<evidence type="ECO:0000256" key="5">
    <source>
        <dbReference type="ARBA" id="ARBA00022525"/>
    </source>
</evidence>
<dbReference type="GO" id="GO:0048020">
    <property type="term" value="F:CCR chemokine receptor binding"/>
    <property type="evidence" value="ECO:0007669"/>
    <property type="project" value="TreeGrafter"/>
</dbReference>
<dbReference type="SMART" id="SM00199">
    <property type="entry name" value="SCY"/>
    <property type="match status" value="1"/>
</dbReference>
<dbReference type="InterPro" id="IPR039809">
    <property type="entry name" value="Chemokine_b/g/d"/>
</dbReference>
<reference evidence="12" key="3">
    <citation type="submission" date="2025-09" db="UniProtKB">
        <authorList>
            <consortium name="Ensembl"/>
        </authorList>
    </citation>
    <scope>IDENTIFICATION</scope>
    <source>
        <strain evidence="12">2N</strain>
    </source>
</reference>
<dbReference type="GO" id="GO:0070098">
    <property type="term" value="P:chemokine-mediated signaling pathway"/>
    <property type="evidence" value="ECO:0007669"/>
    <property type="project" value="TreeGrafter"/>
</dbReference>
<comment type="function">
    <text evidence="8">Monokine with inflammatory and chemokinetic properties. Binds to CCR1, CCR4 and CCR5. One of the major HIV-suppressive factors produced by CD8+ T-cells. Recombinant MIP-1-alpha induces a dose-dependent inhibition of different strains of HIV-1, HIV-2, and simian immunodeficiency virus (SIV).</text>
</comment>
<evidence type="ECO:0000256" key="8">
    <source>
        <dbReference type="ARBA" id="ARBA00044740"/>
    </source>
</evidence>
<evidence type="ECO:0000256" key="7">
    <source>
        <dbReference type="ARBA" id="ARBA00023157"/>
    </source>
</evidence>
<dbReference type="Bgee" id="ENSCPOG00000033663">
    <property type="expression patterns" value="Expressed in adrenal gland and 4 other cell types or tissues"/>
</dbReference>
<dbReference type="EMBL" id="AAKN02033103">
    <property type="status" value="NOT_ANNOTATED_CDS"/>
    <property type="molecule type" value="Genomic_DNA"/>
</dbReference>
<dbReference type="GeneTree" id="ENSGT01100000263482"/>
<keyword evidence="13" id="KW-1185">Reference proteome</keyword>
<reference evidence="13" key="1">
    <citation type="journal article" date="2011" name="Nature">
        <title>A high-resolution map of human evolutionary constraint using 29 mammals.</title>
        <authorList>
            <person name="Lindblad-Toh K."/>
            <person name="Garber M."/>
            <person name="Zuk O."/>
            <person name="Lin M.F."/>
            <person name="Parker B.J."/>
            <person name="Washietl S."/>
            <person name="Kheradpour P."/>
            <person name="Ernst J."/>
            <person name="Jordan G."/>
            <person name="Mauceli E."/>
            <person name="Ward L.D."/>
            <person name="Lowe C.B."/>
            <person name="Holloway A.K."/>
            <person name="Clamp M."/>
            <person name="Gnerre S."/>
            <person name="Alfoldi J."/>
            <person name="Beal K."/>
            <person name="Chang J."/>
            <person name="Clawson H."/>
            <person name="Cuff J."/>
            <person name="Di Palma F."/>
            <person name="Fitzgerald S."/>
            <person name="Flicek P."/>
            <person name="Guttman M."/>
            <person name="Hubisz M.J."/>
            <person name="Jaffe D.B."/>
            <person name="Jungreis I."/>
            <person name="Kent W.J."/>
            <person name="Kostka D."/>
            <person name="Lara M."/>
            <person name="Martins A.L."/>
            <person name="Massingham T."/>
            <person name="Moltke I."/>
            <person name="Raney B.J."/>
            <person name="Rasmussen M.D."/>
            <person name="Robinson J."/>
            <person name="Stark A."/>
            <person name="Vilella A.J."/>
            <person name="Wen J."/>
            <person name="Xie X."/>
            <person name="Zody M.C."/>
            <person name="Baldwin J."/>
            <person name="Bloom T."/>
            <person name="Chin C.W."/>
            <person name="Heiman D."/>
            <person name="Nicol R."/>
            <person name="Nusbaum C."/>
            <person name="Young S."/>
            <person name="Wilkinson J."/>
            <person name="Worley K.C."/>
            <person name="Kovar C.L."/>
            <person name="Muzny D.M."/>
            <person name="Gibbs R.A."/>
            <person name="Cree A."/>
            <person name="Dihn H.H."/>
            <person name="Fowler G."/>
            <person name="Jhangiani S."/>
            <person name="Joshi V."/>
            <person name="Lee S."/>
            <person name="Lewis L.R."/>
            <person name="Nazareth L.V."/>
            <person name="Okwuonu G."/>
            <person name="Santibanez J."/>
            <person name="Warren W.C."/>
            <person name="Mardis E.R."/>
            <person name="Weinstock G.M."/>
            <person name="Wilson R.K."/>
            <person name="Delehaunty K."/>
            <person name="Dooling D."/>
            <person name="Fronik C."/>
            <person name="Fulton L."/>
            <person name="Fulton B."/>
            <person name="Graves T."/>
            <person name="Minx P."/>
            <person name="Sodergren E."/>
            <person name="Birney E."/>
            <person name="Margulies E.H."/>
            <person name="Herrero J."/>
            <person name="Green E.D."/>
            <person name="Haussler D."/>
            <person name="Siepel A."/>
            <person name="Goldman N."/>
            <person name="Pollard K.S."/>
            <person name="Pedersen J.S."/>
            <person name="Lander E.S."/>
            <person name="Kellis M."/>
        </authorList>
    </citation>
    <scope>NUCLEOTIDE SEQUENCE [LARGE SCALE GENOMIC DNA]</scope>
    <source>
        <strain evidence="13">2N</strain>
    </source>
</reference>
<evidence type="ECO:0000256" key="1">
    <source>
        <dbReference type="ARBA" id="ARBA00004613"/>
    </source>
</evidence>
<feature type="signal peptide" evidence="10">
    <location>
        <begin position="1"/>
        <end position="23"/>
    </location>
</feature>
<evidence type="ECO:0000256" key="6">
    <source>
        <dbReference type="ARBA" id="ARBA00022729"/>
    </source>
</evidence>
<dbReference type="CDD" id="cd00272">
    <property type="entry name" value="Chemokine_CC"/>
    <property type="match status" value="1"/>
</dbReference>
<reference evidence="12" key="2">
    <citation type="submission" date="2025-08" db="UniProtKB">
        <authorList>
            <consortium name="Ensembl"/>
        </authorList>
    </citation>
    <scope>IDENTIFICATION</scope>
    <source>
        <strain evidence="12">2N</strain>
    </source>
</reference>
<organism evidence="12 13">
    <name type="scientific">Cavia porcellus</name>
    <name type="common">Guinea pig</name>
    <dbReference type="NCBI Taxonomy" id="10141"/>
    <lineage>
        <taxon>Eukaryota</taxon>
        <taxon>Metazoa</taxon>
        <taxon>Chordata</taxon>
        <taxon>Craniata</taxon>
        <taxon>Vertebrata</taxon>
        <taxon>Euteleostomi</taxon>
        <taxon>Mammalia</taxon>
        <taxon>Eutheria</taxon>
        <taxon>Euarchontoglires</taxon>
        <taxon>Glires</taxon>
        <taxon>Rodentia</taxon>
        <taxon>Hystricomorpha</taxon>
        <taxon>Caviidae</taxon>
        <taxon>Cavia</taxon>
    </lineage>
</organism>
<feature type="chain" id="PRO_5011327647" description="C-C motif chemokine" evidence="10">
    <location>
        <begin position="24"/>
        <end position="93"/>
    </location>
</feature>
<dbReference type="InterPro" id="IPR000827">
    <property type="entry name" value="Chemokine_CC_CS"/>
</dbReference>
<keyword evidence="7" id="KW-1015">Disulfide bond</keyword>
<dbReference type="PANTHER" id="PTHR12015:SF183">
    <property type="entry name" value="C-C MOTIF CHEMOKINE 3"/>
    <property type="match status" value="1"/>
</dbReference>
<dbReference type="Proteomes" id="UP000005447">
    <property type="component" value="Unassembled WGS sequence"/>
</dbReference>
<dbReference type="PROSITE" id="PS00472">
    <property type="entry name" value="SMALL_CYTOKINES_CC"/>
    <property type="match status" value="1"/>
</dbReference>
<dbReference type="SUPFAM" id="SSF54117">
    <property type="entry name" value="Interleukin 8-like chemokines"/>
    <property type="match status" value="1"/>
</dbReference>
<name>A0A286XPT6_CAVPO</name>
<evidence type="ECO:0000256" key="9">
    <source>
        <dbReference type="ARBA" id="ARBA00046726"/>
    </source>
</evidence>